<feature type="chain" id="PRO_5046597266" evidence="1">
    <location>
        <begin position="23"/>
        <end position="301"/>
    </location>
</feature>
<name>A0ABW3RMA7_9SPHI</name>
<dbReference type="Pfam" id="PF08239">
    <property type="entry name" value="SH3_3"/>
    <property type="match status" value="1"/>
</dbReference>
<evidence type="ECO:0000313" key="4">
    <source>
        <dbReference type="Proteomes" id="UP001597205"/>
    </source>
</evidence>
<comment type="caution">
    <text evidence="3">The sequence shown here is derived from an EMBL/GenBank/DDBJ whole genome shotgun (WGS) entry which is preliminary data.</text>
</comment>
<dbReference type="EMBL" id="JBHTKY010000017">
    <property type="protein sequence ID" value="MFD1166344.1"/>
    <property type="molecule type" value="Genomic_DNA"/>
</dbReference>
<sequence length="301" mass="34516">MRIVPNLLLFFAFIFTTIDINAQEQEPAAYVVYDDYNLYHTSKDSIALVFVNMAYVREEPTSKSNLLDSIPLGTKVKFIEEQGLNPTSLRGMYLPWHKIEYSSNNQKKSGYIWLGLLTLDKIIDQKSGNTFCYGFSWKSNELENEYYWVEAKMLDKNNNIINSKSFPYYPGGQSYTTASLTKDSGIPNSKNIFSVNFHGEACGISSEQNYLSWDGSTFTTLPKTVAVSDAGVFYYSEELLLPNKHKLGKDIILKICEEGEAQEYEETDPEAELKYTVKKKEETYKWDGKEYAKTMVKELEN</sequence>
<reference evidence="4" key="1">
    <citation type="journal article" date="2019" name="Int. J. Syst. Evol. Microbiol.">
        <title>The Global Catalogue of Microorganisms (GCM) 10K type strain sequencing project: providing services to taxonomists for standard genome sequencing and annotation.</title>
        <authorList>
            <consortium name="The Broad Institute Genomics Platform"/>
            <consortium name="The Broad Institute Genome Sequencing Center for Infectious Disease"/>
            <person name="Wu L."/>
            <person name="Ma J."/>
        </authorList>
    </citation>
    <scope>NUCLEOTIDE SEQUENCE [LARGE SCALE GENOMIC DNA]</scope>
    <source>
        <strain evidence="4">CCUG 52468</strain>
    </source>
</reference>
<keyword evidence="4" id="KW-1185">Reference proteome</keyword>
<feature type="signal peptide" evidence="1">
    <location>
        <begin position="1"/>
        <end position="22"/>
    </location>
</feature>
<feature type="domain" description="SH3b" evidence="2">
    <location>
        <begin position="40"/>
        <end position="121"/>
    </location>
</feature>
<organism evidence="3 4">
    <name type="scientific">Sphingobacterium daejeonense</name>
    <dbReference type="NCBI Taxonomy" id="371142"/>
    <lineage>
        <taxon>Bacteria</taxon>
        <taxon>Pseudomonadati</taxon>
        <taxon>Bacteroidota</taxon>
        <taxon>Sphingobacteriia</taxon>
        <taxon>Sphingobacteriales</taxon>
        <taxon>Sphingobacteriaceae</taxon>
        <taxon>Sphingobacterium</taxon>
    </lineage>
</organism>
<protein>
    <submittedName>
        <fullName evidence="3">SH3 domain-containing protein</fullName>
    </submittedName>
</protein>
<evidence type="ECO:0000256" key="1">
    <source>
        <dbReference type="SAM" id="SignalP"/>
    </source>
</evidence>
<dbReference type="Gene3D" id="2.30.30.40">
    <property type="entry name" value="SH3 Domains"/>
    <property type="match status" value="1"/>
</dbReference>
<proteinExistence type="predicted"/>
<dbReference type="RefSeq" id="WP_380896932.1">
    <property type="nucleotide sequence ID" value="NZ_JBHTKY010000017.1"/>
</dbReference>
<evidence type="ECO:0000313" key="3">
    <source>
        <dbReference type="EMBL" id="MFD1166344.1"/>
    </source>
</evidence>
<accession>A0ABW3RMA7</accession>
<evidence type="ECO:0000259" key="2">
    <source>
        <dbReference type="PROSITE" id="PS51781"/>
    </source>
</evidence>
<keyword evidence="1" id="KW-0732">Signal</keyword>
<gene>
    <name evidence="3" type="ORF">ACFQ2C_12070</name>
</gene>
<dbReference type="PROSITE" id="PS51781">
    <property type="entry name" value="SH3B"/>
    <property type="match status" value="1"/>
</dbReference>
<dbReference type="InterPro" id="IPR003646">
    <property type="entry name" value="SH3-like_bac-type"/>
</dbReference>
<dbReference type="Proteomes" id="UP001597205">
    <property type="component" value="Unassembled WGS sequence"/>
</dbReference>